<feature type="region of interest" description="Disordered" evidence="1">
    <location>
        <begin position="328"/>
        <end position="372"/>
    </location>
</feature>
<reference evidence="4" key="2">
    <citation type="submission" date="2023-08" db="EMBL/GenBank/DDBJ databases">
        <title>Increased levels of nutrients transform a symbiont into a lethal pathobiont.</title>
        <authorList>
            <person name="Lachnit T."/>
            <person name="Ulrich L."/>
            <person name="Willmer F.M."/>
            <person name="Hasenbein T."/>
            <person name="Steiner L.X."/>
            <person name="Wolters M."/>
            <person name="Herbst E.M."/>
            <person name="Deines P."/>
        </authorList>
    </citation>
    <scope>NUCLEOTIDE SEQUENCE</scope>
    <source>
        <strain evidence="4">T3</strain>
    </source>
</reference>
<keyword evidence="5" id="KW-1185">Reference proteome</keyword>
<evidence type="ECO:0000313" key="3">
    <source>
        <dbReference type="EMBL" id="BCD86278.1"/>
    </source>
</evidence>
<feature type="transmembrane region" description="Helical" evidence="2">
    <location>
        <begin position="190"/>
        <end position="215"/>
    </location>
</feature>
<name>A0AAU7Y507_9PSED</name>
<dbReference type="GO" id="GO:0005886">
    <property type="term" value="C:plasma membrane"/>
    <property type="evidence" value="ECO:0007669"/>
    <property type="project" value="TreeGrafter"/>
</dbReference>
<dbReference type="RefSeq" id="WP_021221621.1">
    <property type="nucleotide sequence ID" value="NZ_AP023081.1"/>
</dbReference>
<organism evidence="4">
    <name type="scientific">Pseudomonas solani</name>
    <dbReference type="NCBI Taxonomy" id="2731552"/>
    <lineage>
        <taxon>Bacteria</taxon>
        <taxon>Pseudomonadati</taxon>
        <taxon>Pseudomonadota</taxon>
        <taxon>Gammaproteobacteria</taxon>
        <taxon>Pseudomonadales</taxon>
        <taxon>Pseudomonadaceae</taxon>
        <taxon>Pseudomonas</taxon>
    </lineage>
</organism>
<evidence type="ECO:0000313" key="5">
    <source>
        <dbReference type="Proteomes" id="UP001064896"/>
    </source>
</evidence>
<feature type="transmembrane region" description="Helical" evidence="2">
    <location>
        <begin position="221"/>
        <end position="240"/>
    </location>
</feature>
<keyword evidence="2" id="KW-0812">Transmembrane</keyword>
<sequence length="372" mass="39700">MSDARYKIVFEGELMPGAALETVKENLAKLFKSDASKIDSLFGGRPVALKRDLEEVEADKYLAALQRAGAQVRKEQDLAAGFSLVETEDHPNPETLAAVESEQDTGTMTCPKCGHEQAKSGECQACGIIIEKFLARQAQLAEAAPAVASSAVAPGASPYATPQAQVGEALPQYCELRPFGITGRIGRVRYLAWSFVFMIALLVVLGVGAGIGFAIHPIVGGLIATVLGIAAIVVSVQINVQRLHDIGWSGWLYLLNFVPIVGSVFPLLLLFIPGTTGANRFGAPPPPNTTAVKVLAWMWLIIPVVFGILAAISIPAYQDYVERSEMSSYEMPADGDSADYAEPTDEAAPYAEPDESMDEGDAAAEQEENESN</sequence>
<evidence type="ECO:0000256" key="2">
    <source>
        <dbReference type="SAM" id="Phobius"/>
    </source>
</evidence>
<dbReference type="InterPro" id="IPR008523">
    <property type="entry name" value="DUF805"/>
</dbReference>
<feature type="transmembrane region" description="Helical" evidence="2">
    <location>
        <begin position="294"/>
        <end position="317"/>
    </location>
</feature>
<keyword evidence="2" id="KW-1133">Transmembrane helix</keyword>
<dbReference type="EMBL" id="AP023081">
    <property type="protein sequence ID" value="BCD86278.1"/>
    <property type="molecule type" value="Genomic_DNA"/>
</dbReference>
<protein>
    <submittedName>
        <fullName evidence="4">DUF805 domain-containing protein</fullName>
    </submittedName>
</protein>
<feature type="compositionally biased region" description="Acidic residues" evidence="1">
    <location>
        <begin position="336"/>
        <end position="345"/>
    </location>
</feature>
<dbReference type="Proteomes" id="UP001064896">
    <property type="component" value="Chromosome"/>
</dbReference>
<keyword evidence="2" id="KW-0472">Membrane</keyword>
<gene>
    <name evidence="4" type="ORF">ABS648_03555</name>
    <name evidence="3" type="ORF">PSm6_26850</name>
</gene>
<dbReference type="EMBL" id="CP158373">
    <property type="protein sequence ID" value="XBY64855.1"/>
    <property type="molecule type" value="Genomic_DNA"/>
</dbReference>
<proteinExistence type="predicted"/>
<accession>A0AAU7Y507</accession>
<reference evidence="3" key="1">
    <citation type="submission" date="2020-05" db="EMBL/GenBank/DDBJ databases">
        <title>Complete genome sequence of Pseudomonas sp. Sm006.</title>
        <authorList>
            <person name="Takeuchi K."/>
            <person name="Someya N."/>
        </authorList>
    </citation>
    <scope>NUCLEOTIDE SEQUENCE</scope>
    <source>
        <strain evidence="3">Sm006</strain>
    </source>
</reference>
<dbReference type="PANTHER" id="PTHR34980">
    <property type="entry name" value="INNER MEMBRANE PROTEIN-RELATED-RELATED"/>
    <property type="match status" value="1"/>
</dbReference>
<dbReference type="PANTHER" id="PTHR34980:SF3">
    <property type="entry name" value="BLR8105 PROTEIN"/>
    <property type="match status" value="1"/>
</dbReference>
<feature type="compositionally biased region" description="Acidic residues" evidence="1">
    <location>
        <begin position="352"/>
        <end position="372"/>
    </location>
</feature>
<dbReference type="Pfam" id="PF05656">
    <property type="entry name" value="DUF805"/>
    <property type="match status" value="1"/>
</dbReference>
<dbReference type="Gene3D" id="3.30.700.10">
    <property type="entry name" value="Glycoprotein, Type 4 Pilin"/>
    <property type="match status" value="1"/>
</dbReference>
<evidence type="ECO:0000256" key="1">
    <source>
        <dbReference type="SAM" id="MobiDB-lite"/>
    </source>
</evidence>
<dbReference type="AlphaFoldDB" id="A0AAU7Y507"/>
<evidence type="ECO:0000313" key="4">
    <source>
        <dbReference type="EMBL" id="XBY64855.1"/>
    </source>
</evidence>
<feature type="transmembrane region" description="Helical" evidence="2">
    <location>
        <begin position="252"/>
        <end position="274"/>
    </location>
</feature>